<dbReference type="SUPFAM" id="SSF51445">
    <property type="entry name" value="(Trans)glycosidases"/>
    <property type="match status" value="1"/>
</dbReference>
<evidence type="ECO:0000256" key="3">
    <source>
        <dbReference type="RuleBase" id="RU361153"/>
    </source>
</evidence>
<dbReference type="EMBL" id="JAVREL010000025">
    <property type="protein sequence ID" value="MDT0346949.1"/>
    <property type="molecule type" value="Genomic_DNA"/>
</dbReference>
<keyword evidence="1 3" id="KW-0378">Hydrolase</keyword>
<proteinExistence type="inferred from homology"/>
<organism evidence="7 8">
    <name type="scientific">Streptomyces litchfieldiae</name>
    <dbReference type="NCBI Taxonomy" id="3075543"/>
    <lineage>
        <taxon>Bacteria</taxon>
        <taxon>Bacillati</taxon>
        <taxon>Actinomycetota</taxon>
        <taxon>Actinomycetes</taxon>
        <taxon>Kitasatosporales</taxon>
        <taxon>Streptomycetaceae</taxon>
        <taxon>Streptomyces</taxon>
    </lineage>
</organism>
<accession>A0ABU2N0V1</accession>
<keyword evidence="8" id="KW-1185">Reference proteome</keyword>
<feature type="domain" description="Endoglucanase B carbohydrate binding" evidence="6">
    <location>
        <begin position="99"/>
        <end position="181"/>
    </location>
</feature>
<dbReference type="Pfam" id="PF18448">
    <property type="entry name" value="CBM46"/>
    <property type="match status" value="1"/>
</dbReference>
<evidence type="ECO:0000256" key="2">
    <source>
        <dbReference type="ARBA" id="ARBA00023295"/>
    </source>
</evidence>
<dbReference type="RefSeq" id="WP_311708074.1">
    <property type="nucleotide sequence ID" value="NZ_JAVREL010000025.1"/>
</dbReference>
<feature type="region of interest" description="Disordered" evidence="4">
    <location>
        <begin position="1"/>
        <end position="23"/>
    </location>
</feature>
<dbReference type="Proteomes" id="UP001183246">
    <property type="component" value="Unassembled WGS sequence"/>
</dbReference>
<evidence type="ECO:0000313" key="8">
    <source>
        <dbReference type="Proteomes" id="UP001183246"/>
    </source>
</evidence>
<evidence type="ECO:0000259" key="6">
    <source>
        <dbReference type="Pfam" id="PF18448"/>
    </source>
</evidence>
<dbReference type="Gene3D" id="3.20.20.80">
    <property type="entry name" value="Glycosidases"/>
    <property type="match status" value="1"/>
</dbReference>
<comment type="similarity">
    <text evidence="3">Belongs to the glycosyl hydrolase 5 (cellulase A) family.</text>
</comment>
<evidence type="ECO:0000259" key="5">
    <source>
        <dbReference type="Pfam" id="PF00150"/>
    </source>
</evidence>
<sequence length="188" mass="20252">MQPGRSVGNTLDAIPDETSWGNARISPEPLAAVHDQGFNSIRLPVTWKDHQGGAPGYTIDPAYLDRVEQVVNMALDEGLYALLNVHHDSWQMSSATTPPALGNATGTTSGLTIPTAFDGDRLATMKAVYADGTNAGPHNWTSYKEYGRTFTPNYAAGQITLKQDFFAEVNDISTVTLTYTLTRTGTTA</sequence>
<evidence type="ECO:0000313" key="7">
    <source>
        <dbReference type="EMBL" id="MDT0346949.1"/>
    </source>
</evidence>
<name>A0ABU2N0V1_9ACTN</name>
<comment type="caution">
    <text evidence="7">The sequence shown here is derived from an EMBL/GenBank/DDBJ whole genome shotgun (WGS) entry which is preliminary data.</text>
</comment>
<dbReference type="Pfam" id="PF00150">
    <property type="entry name" value="Cellulase"/>
    <property type="match status" value="1"/>
</dbReference>
<evidence type="ECO:0000256" key="1">
    <source>
        <dbReference type="ARBA" id="ARBA00022801"/>
    </source>
</evidence>
<protein>
    <submittedName>
        <fullName evidence="7">Cellulase family glycosylhydrolase</fullName>
    </submittedName>
</protein>
<reference evidence="8" key="1">
    <citation type="submission" date="2023-07" db="EMBL/GenBank/DDBJ databases">
        <title>30 novel species of actinomycetes from the DSMZ collection.</title>
        <authorList>
            <person name="Nouioui I."/>
        </authorList>
    </citation>
    <scope>NUCLEOTIDE SEQUENCE [LARGE SCALE GENOMIC DNA]</scope>
    <source>
        <strain evidence="8">DSM 44938</strain>
    </source>
</reference>
<evidence type="ECO:0000256" key="4">
    <source>
        <dbReference type="SAM" id="MobiDB-lite"/>
    </source>
</evidence>
<dbReference type="InterPro" id="IPR040946">
    <property type="entry name" value="CBM46"/>
</dbReference>
<dbReference type="InterPro" id="IPR017853">
    <property type="entry name" value="GH"/>
</dbReference>
<feature type="domain" description="Glycoside hydrolase family 5" evidence="5">
    <location>
        <begin position="17"/>
        <end position="91"/>
    </location>
</feature>
<gene>
    <name evidence="7" type="ORF">RM590_30855</name>
</gene>
<dbReference type="InterPro" id="IPR001547">
    <property type="entry name" value="Glyco_hydro_5"/>
</dbReference>
<keyword evidence="2 3" id="KW-0326">Glycosidase</keyword>